<reference evidence="4 5" key="1">
    <citation type="submission" date="2016-02" db="EMBL/GenBank/DDBJ databases">
        <title>Genome analysis of coral dinoflagellate symbionts highlights evolutionary adaptations to a symbiotic lifestyle.</title>
        <authorList>
            <person name="Aranda M."/>
            <person name="Li Y."/>
            <person name="Liew Y.J."/>
            <person name="Baumgarten S."/>
            <person name="Simakov O."/>
            <person name="Wilson M."/>
            <person name="Piel J."/>
            <person name="Ashoor H."/>
            <person name="Bougouffa S."/>
            <person name="Bajic V.B."/>
            <person name="Ryu T."/>
            <person name="Ravasi T."/>
            <person name="Bayer T."/>
            <person name="Micklem G."/>
            <person name="Kim H."/>
            <person name="Bhak J."/>
            <person name="Lajeunesse T.C."/>
            <person name="Voolstra C.R."/>
        </authorList>
    </citation>
    <scope>NUCLEOTIDE SEQUENCE [LARGE SCALE GENOMIC DNA]</scope>
    <source>
        <strain evidence="4 5">CCMP2467</strain>
    </source>
</reference>
<comment type="caution">
    <text evidence="4">The sequence shown here is derived from an EMBL/GenBank/DDBJ whole genome shotgun (WGS) entry which is preliminary data.</text>
</comment>
<gene>
    <name evidence="4" type="primary">Ppp1r12c</name>
    <name evidence="4" type="ORF">AK812_SmicGene8984</name>
</gene>
<accession>A0A1Q9EJF9</accession>
<dbReference type="InterPro" id="IPR036770">
    <property type="entry name" value="Ankyrin_rpt-contain_sf"/>
</dbReference>
<dbReference type="SUPFAM" id="SSF48403">
    <property type="entry name" value="Ankyrin repeat"/>
    <property type="match status" value="1"/>
</dbReference>
<dbReference type="Gene3D" id="1.25.40.20">
    <property type="entry name" value="Ankyrin repeat-containing domain"/>
    <property type="match status" value="1"/>
</dbReference>
<evidence type="ECO:0000313" key="5">
    <source>
        <dbReference type="Proteomes" id="UP000186817"/>
    </source>
</evidence>
<dbReference type="Pfam" id="PF12796">
    <property type="entry name" value="Ank_2"/>
    <property type="match status" value="1"/>
</dbReference>
<feature type="repeat" description="ANK" evidence="3">
    <location>
        <begin position="542"/>
        <end position="578"/>
    </location>
</feature>
<evidence type="ECO:0000313" key="4">
    <source>
        <dbReference type="EMBL" id="OLQ07584.1"/>
    </source>
</evidence>
<name>A0A1Q9EJF9_SYMMI</name>
<dbReference type="EMBL" id="LSRX01000135">
    <property type="protein sequence ID" value="OLQ07584.1"/>
    <property type="molecule type" value="Genomic_DNA"/>
</dbReference>
<keyword evidence="1" id="KW-0677">Repeat</keyword>
<evidence type="ECO:0000256" key="1">
    <source>
        <dbReference type="ARBA" id="ARBA00022737"/>
    </source>
</evidence>
<dbReference type="AlphaFoldDB" id="A0A1Q9EJF9"/>
<keyword evidence="2 3" id="KW-0040">ANK repeat</keyword>
<dbReference type="PROSITE" id="PS50088">
    <property type="entry name" value="ANK_REPEAT"/>
    <property type="match status" value="1"/>
</dbReference>
<protein>
    <submittedName>
        <fullName evidence="4">Protein phosphatase 1 regulatory subunit 12C</fullName>
    </submittedName>
</protein>
<proteinExistence type="predicted"/>
<dbReference type="PROSITE" id="PS50297">
    <property type="entry name" value="ANK_REP_REGION"/>
    <property type="match status" value="1"/>
</dbReference>
<dbReference type="PANTHER" id="PTHR24126">
    <property type="entry name" value="ANKYRIN REPEAT, PH AND SEC7 DOMAIN CONTAINING PROTEIN SECG-RELATED"/>
    <property type="match status" value="1"/>
</dbReference>
<dbReference type="InterPro" id="IPR002110">
    <property type="entry name" value="Ankyrin_rpt"/>
</dbReference>
<evidence type="ECO:0000256" key="2">
    <source>
        <dbReference type="ARBA" id="ARBA00023043"/>
    </source>
</evidence>
<sequence length="640" mass="71166">MVFEGCCRRASGETSIPIARTDGPQPPDFCVYYALPDISPLQDIFDRDWGSPPDDVEEASKVAYLYGFDLPCYRVNTFQALRLTAARCPNWFEARSVVRASSFYGCWLSHRDQTWALKEKIRGTMKNKVDRERDEADESEVDAVARARKATSEMLASRTCCVHVRMPDLDPQIPSLKQFSLEVSDECLRVKHSKVGLDSLQLNLAPMLSVRNRDDELPKDTFGFRFNLNPDHEEDENDKSAESELRFDGRARDYRFEYILKEDEYSGLYMVGGEAYDQTGAVVGRMSGALMIQEILGKSFYAACDSVSHQLMECSVNLFDSKGCPKASWKAKLREEFARKGRGGLLYLDEVHLLPSHRERDLGLDFVECLFNELRGADMCTLAVLEPFGAPARGVKSRAITMSDQDKELGATANVKLARHFARMGFQQVGVTEPLSNYWFVCLCIRQTGFTSKAAAAVVEVSVPPKEPKVTPKVLTGKDKELFDACTLSMTPPPPDKIQDLLRSGADPNNACALHACAANHHFAAGRALLEMGCVVNQLDSQGYTPLHLAAAKCTCQSGLDFVSMLLAHGAQKDVKTSKGQTAVQCASEAAESMKTFVKWERSIVGSAVPHRPETNYAKKCKRLLEAFVPQPASKRSRLQ</sequence>
<organism evidence="4 5">
    <name type="scientific">Symbiodinium microadriaticum</name>
    <name type="common">Dinoflagellate</name>
    <name type="synonym">Zooxanthella microadriatica</name>
    <dbReference type="NCBI Taxonomy" id="2951"/>
    <lineage>
        <taxon>Eukaryota</taxon>
        <taxon>Sar</taxon>
        <taxon>Alveolata</taxon>
        <taxon>Dinophyceae</taxon>
        <taxon>Suessiales</taxon>
        <taxon>Symbiodiniaceae</taxon>
        <taxon>Symbiodinium</taxon>
    </lineage>
</organism>
<keyword evidence="5" id="KW-1185">Reference proteome</keyword>
<dbReference type="PANTHER" id="PTHR24126:SF14">
    <property type="entry name" value="ANK_REP_REGION DOMAIN-CONTAINING PROTEIN"/>
    <property type="match status" value="1"/>
</dbReference>
<dbReference type="Proteomes" id="UP000186817">
    <property type="component" value="Unassembled WGS sequence"/>
</dbReference>
<evidence type="ECO:0000256" key="3">
    <source>
        <dbReference type="PROSITE-ProRule" id="PRU00023"/>
    </source>
</evidence>
<dbReference type="OrthoDB" id="5402602at2759"/>